<evidence type="ECO:0000313" key="10">
    <source>
        <dbReference type="Proteomes" id="UP000009236"/>
    </source>
</evidence>
<feature type="domain" description="VTT" evidence="8">
    <location>
        <begin position="38"/>
        <end position="165"/>
    </location>
</feature>
<dbReference type="GO" id="GO:0005886">
    <property type="term" value="C:plasma membrane"/>
    <property type="evidence" value="ECO:0007669"/>
    <property type="project" value="UniProtKB-SubCell"/>
</dbReference>
<dbReference type="PANTHER" id="PTHR42709">
    <property type="entry name" value="ALKALINE PHOSPHATASE LIKE PROTEIN"/>
    <property type="match status" value="1"/>
</dbReference>
<accession>F6FX32</accession>
<dbReference type="Proteomes" id="UP000009236">
    <property type="component" value="Chromosome"/>
</dbReference>
<name>F6FX32_ISOV2</name>
<evidence type="ECO:0000256" key="3">
    <source>
        <dbReference type="ARBA" id="ARBA00022475"/>
    </source>
</evidence>
<evidence type="ECO:0000256" key="6">
    <source>
        <dbReference type="ARBA" id="ARBA00023136"/>
    </source>
</evidence>
<protein>
    <submittedName>
        <fullName evidence="9">SNARE associated Golgi protein</fullName>
    </submittedName>
</protein>
<evidence type="ECO:0000256" key="2">
    <source>
        <dbReference type="ARBA" id="ARBA00010792"/>
    </source>
</evidence>
<evidence type="ECO:0000259" key="8">
    <source>
        <dbReference type="Pfam" id="PF09335"/>
    </source>
</evidence>
<keyword evidence="6 7" id="KW-0472">Membrane</keyword>
<dbReference type="EMBL" id="CP002810">
    <property type="protein sequence ID" value="AEG44632.1"/>
    <property type="molecule type" value="Genomic_DNA"/>
</dbReference>
<evidence type="ECO:0000256" key="7">
    <source>
        <dbReference type="SAM" id="Phobius"/>
    </source>
</evidence>
<proteinExistence type="inferred from homology"/>
<evidence type="ECO:0000256" key="4">
    <source>
        <dbReference type="ARBA" id="ARBA00022692"/>
    </source>
</evidence>
<sequence>MLDAFFSGVADWAVRLMETLGAPGAGLAVALENLFPPLPSEAILPLAGFTASQGTLVLWHLVVWTTVGSVVGALALYGLGAWLGSARLRRLADRMPLLSADEVAAAEAWFQRHGEKSVLFGRLVPLVRSFVSIPAGVERMHLGRFLMLTTLGSGCWNTVLLTAGYLLGEQWHRVEAGVGYLHTAVVIGLVVLVVVWIARKLRRAAAGRREGTSTDAR</sequence>
<dbReference type="HOGENOM" id="CLU_044208_1_1_11"/>
<dbReference type="RefSeq" id="WP_013839024.1">
    <property type="nucleotide sequence ID" value="NC_015588.1"/>
</dbReference>
<gene>
    <name evidence="9" type="ordered locus">Isova_1889</name>
</gene>
<dbReference type="InterPro" id="IPR051311">
    <property type="entry name" value="DedA_domain"/>
</dbReference>
<dbReference type="Pfam" id="PF09335">
    <property type="entry name" value="VTT_dom"/>
    <property type="match status" value="1"/>
</dbReference>
<dbReference type="InterPro" id="IPR032816">
    <property type="entry name" value="VTT_dom"/>
</dbReference>
<dbReference type="AlphaFoldDB" id="F6FX32"/>
<comment type="subcellular location">
    <subcellularLocation>
        <location evidence="1">Cell membrane</location>
        <topology evidence="1">Multi-pass membrane protein</topology>
    </subcellularLocation>
</comment>
<keyword evidence="5 7" id="KW-1133">Transmembrane helix</keyword>
<comment type="similarity">
    <text evidence="2">Belongs to the DedA family.</text>
</comment>
<feature type="transmembrane region" description="Helical" evidence="7">
    <location>
        <begin position="145"/>
        <end position="167"/>
    </location>
</feature>
<organism evidence="10">
    <name type="scientific">Isoptericola variabilis (strain 225)</name>
    <dbReference type="NCBI Taxonomy" id="743718"/>
    <lineage>
        <taxon>Bacteria</taxon>
        <taxon>Bacillati</taxon>
        <taxon>Actinomycetota</taxon>
        <taxon>Actinomycetes</taxon>
        <taxon>Micrococcales</taxon>
        <taxon>Promicromonosporaceae</taxon>
        <taxon>Isoptericola</taxon>
    </lineage>
</organism>
<keyword evidence="3" id="KW-1003">Cell membrane</keyword>
<dbReference type="PANTHER" id="PTHR42709:SF6">
    <property type="entry name" value="UNDECAPRENYL PHOSPHATE TRANSPORTER A"/>
    <property type="match status" value="1"/>
</dbReference>
<dbReference type="KEGG" id="iva:Isova_1889"/>
<evidence type="ECO:0000313" key="9">
    <source>
        <dbReference type="EMBL" id="AEG44632.1"/>
    </source>
</evidence>
<feature type="transmembrane region" description="Helical" evidence="7">
    <location>
        <begin position="179"/>
        <end position="198"/>
    </location>
</feature>
<keyword evidence="10" id="KW-1185">Reference proteome</keyword>
<evidence type="ECO:0000256" key="1">
    <source>
        <dbReference type="ARBA" id="ARBA00004651"/>
    </source>
</evidence>
<keyword evidence="4 7" id="KW-0812">Transmembrane</keyword>
<dbReference type="eggNOG" id="COG0586">
    <property type="taxonomic scope" value="Bacteria"/>
</dbReference>
<feature type="transmembrane region" description="Helical" evidence="7">
    <location>
        <begin position="61"/>
        <end position="84"/>
    </location>
</feature>
<evidence type="ECO:0000256" key="5">
    <source>
        <dbReference type="ARBA" id="ARBA00022989"/>
    </source>
</evidence>
<reference evidence="9 10" key="1">
    <citation type="submission" date="2011-05" db="EMBL/GenBank/DDBJ databases">
        <title>Complete sequence of Isoptericola variabilis 225.</title>
        <authorList>
            <consortium name="US DOE Joint Genome Institute"/>
            <person name="Lucas S."/>
            <person name="Han J."/>
            <person name="Lapidus A."/>
            <person name="Cheng J.-F."/>
            <person name="Goodwin L."/>
            <person name="Pitluck S."/>
            <person name="Peters L."/>
            <person name="Mikhailova N."/>
            <person name="Zeytun A."/>
            <person name="Han C."/>
            <person name="Tapia R."/>
            <person name="Land M."/>
            <person name="Hauser L."/>
            <person name="Kyrpides N."/>
            <person name="Ivanova N."/>
            <person name="Pagani I."/>
            <person name="Siebers A."/>
            <person name="Allgaier M."/>
            <person name="Thelen M."/>
            <person name="Hugenholtz P."/>
            <person name="Gladden J."/>
            <person name="Woyke T."/>
        </authorList>
    </citation>
    <scope>NUCLEOTIDE SEQUENCE [LARGE SCALE GENOMIC DNA]</scope>
    <source>
        <strain evidence="10">225</strain>
    </source>
</reference>